<sequence>MSRVLRIDGVEVHHLDADGPVTAVLAFGVGVADEQVSTLGISHVIEQLALDGAEGLESDVAGETRMSYTSMSVQGTPERVVSRLAAICERIADISAGGVHAGELRRTCRILQTEGGTAMGDSAHLAEHLNVRLGAQGWGLGAVTAQFLAKVTPQEVAEWAADRFTADNAVLALHGPMPEGLRLPLPRGPRCTPAGLDFLAQTYPAEYLSGGEEPSLSFVIEAPDATSIAAVVLLSSALRARAYRILRQEWGVVYGLEVEVVEAGGVAVLAVIVRCAEKEAADSMKGVL</sequence>
<name>A0A1R4JCX2_9MICC</name>
<dbReference type="SUPFAM" id="SSF63411">
    <property type="entry name" value="LuxS/MPP-like metallohydrolase"/>
    <property type="match status" value="1"/>
</dbReference>
<evidence type="ECO:0000313" key="1">
    <source>
        <dbReference type="EMBL" id="SJN29794.1"/>
    </source>
</evidence>
<proteinExistence type="predicted"/>
<dbReference type="EMBL" id="FUKP01000054">
    <property type="protein sequence ID" value="SJN29794.1"/>
    <property type="molecule type" value="Genomic_DNA"/>
</dbReference>
<dbReference type="GO" id="GO:0046872">
    <property type="term" value="F:metal ion binding"/>
    <property type="evidence" value="ECO:0007669"/>
    <property type="project" value="InterPro"/>
</dbReference>
<reference evidence="1 2" key="1">
    <citation type="submission" date="2017-02" db="EMBL/GenBank/DDBJ databases">
        <authorList>
            <person name="Peterson S.W."/>
        </authorList>
    </citation>
    <scope>NUCLEOTIDE SEQUENCE [LARGE SCALE GENOMIC DNA]</scope>
    <source>
        <strain evidence="1 2">2B3F</strain>
    </source>
</reference>
<accession>A0A1R4JCX2</accession>
<dbReference type="RefSeq" id="WP_087134203.1">
    <property type="nucleotide sequence ID" value="NZ_FUKP01000054.1"/>
</dbReference>
<organism evidence="1 2">
    <name type="scientific">Micrococcus lylae</name>
    <dbReference type="NCBI Taxonomy" id="1273"/>
    <lineage>
        <taxon>Bacteria</taxon>
        <taxon>Bacillati</taxon>
        <taxon>Actinomycetota</taxon>
        <taxon>Actinomycetes</taxon>
        <taxon>Micrococcales</taxon>
        <taxon>Micrococcaceae</taxon>
        <taxon>Micrococcus</taxon>
    </lineage>
</organism>
<protein>
    <submittedName>
        <fullName evidence="1">Peptidase M16 domain protein</fullName>
    </submittedName>
</protein>
<dbReference type="Gene3D" id="3.30.830.10">
    <property type="entry name" value="Metalloenzyme, LuxS/M16 peptidase-like"/>
    <property type="match status" value="1"/>
</dbReference>
<evidence type="ECO:0000313" key="2">
    <source>
        <dbReference type="Proteomes" id="UP000196230"/>
    </source>
</evidence>
<dbReference type="InterPro" id="IPR011249">
    <property type="entry name" value="Metalloenz_LuxS/M16"/>
</dbReference>
<dbReference type="Proteomes" id="UP000196230">
    <property type="component" value="Unassembled WGS sequence"/>
</dbReference>
<gene>
    <name evidence="1" type="ORF">FM125_07775</name>
</gene>
<dbReference type="AlphaFoldDB" id="A0A1R4JCX2"/>